<evidence type="ECO:0000256" key="1">
    <source>
        <dbReference type="SAM" id="MobiDB-lite"/>
    </source>
</evidence>
<evidence type="ECO:0000313" key="2">
    <source>
        <dbReference type="EMBL" id="KAF2902842.1"/>
    </source>
</evidence>
<protein>
    <submittedName>
        <fullName evidence="2">Uncharacterized protein</fullName>
    </submittedName>
</protein>
<dbReference type="AlphaFoldDB" id="A0A8K0DGQ5"/>
<gene>
    <name evidence="2" type="ORF">ILUMI_03336</name>
</gene>
<proteinExistence type="predicted"/>
<dbReference type="EMBL" id="VTPC01001170">
    <property type="protein sequence ID" value="KAF2902842.1"/>
    <property type="molecule type" value="Genomic_DNA"/>
</dbReference>
<feature type="compositionally biased region" description="Basic and acidic residues" evidence="1">
    <location>
        <begin position="84"/>
        <end position="115"/>
    </location>
</feature>
<reference evidence="2" key="1">
    <citation type="submission" date="2019-08" db="EMBL/GenBank/DDBJ databases">
        <title>The genome of the North American firefly Photinus pyralis.</title>
        <authorList>
            <consortium name="Photinus pyralis genome working group"/>
            <person name="Fallon T.R."/>
            <person name="Sander Lower S.E."/>
            <person name="Weng J.-K."/>
        </authorList>
    </citation>
    <scope>NUCLEOTIDE SEQUENCE</scope>
    <source>
        <strain evidence="2">TRF0915ILg1</strain>
        <tissue evidence="2">Whole body</tissue>
    </source>
</reference>
<accession>A0A8K0DGQ5</accession>
<sequence length="173" mass="20822">MQWEVPPKPLSGPPPMLQEVATWQAQHQIAYWKSRALAVEYENRMLHRILRETQIKQVEDYIENMKLQNEEYKGRPKRRVLGSKRNETEKNQNQERDFTHCGSKRPEKDETERKQYWAPPTDQEIRERQMRMTTLYGNMASKISGMETAVELNYELYKEKNNPQFWPNIPLRL</sequence>
<evidence type="ECO:0000313" key="3">
    <source>
        <dbReference type="Proteomes" id="UP000801492"/>
    </source>
</evidence>
<comment type="caution">
    <text evidence="2">The sequence shown here is derived from an EMBL/GenBank/DDBJ whole genome shotgun (WGS) entry which is preliminary data.</text>
</comment>
<dbReference type="InterPro" id="IPR034754">
    <property type="entry name" value="GEMIN8"/>
</dbReference>
<dbReference type="Proteomes" id="UP000801492">
    <property type="component" value="Unassembled WGS sequence"/>
</dbReference>
<dbReference type="Pfam" id="PF15348">
    <property type="entry name" value="GEMIN8"/>
    <property type="match status" value="1"/>
</dbReference>
<name>A0A8K0DGQ5_IGNLU</name>
<dbReference type="OrthoDB" id="5989213at2759"/>
<feature type="region of interest" description="Disordered" evidence="1">
    <location>
        <begin position="68"/>
        <end position="115"/>
    </location>
</feature>
<keyword evidence="3" id="KW-1185">Reference proteome</keyword>
<dbReference type="PANTHER" id="PTHR16238:SF7">
    <property type="entry name" value="GEM-ASSOCIATED PROTEIN 8"/>
    <property type="match status" value="1"/>
</dbReference>
<dbReference type="GO" id="GO:0032797">
    <property type="term" value="C:SMN complex"/>
    <property type="evidence" value="ECO:0007669"/>
    <property type="project" value="InterPro"/>
</dbReference>
<dbReference type="GO" id="GO:0000387">
    <property type="term" value="P:spliceosomal snRNP assembly"/>
    <property type="evidence" value="ECO:0007669"/>
    <property type="project" value="InterPro"/>
</dbReference>
<dbReference type="PANTHER" id="PTHR16238">
    <property type="entry name" value="GEM-ASSOCIATED PROTEIN 8"/>
    <property type="match status" value="1"/>
</dbReference>
<organism evidence="2 3">
    <name type="scientific">Ignelater luminosus</name>
    <name type="common">Cucubano</name>
    <name type="synonym">Pyrophorus luminosus</name>
    <dbReference type="NCBI Taxonomy" id="2038154"/>
    <lineage>
        <taxon>Eukaryota</taxon>
        <taxon>Metazoa</taxon>
        <taxon>Ecdysozoa</taxon>
        <taxon>Arthropoda</taxon>
        <taxon>Hexapoda</taxon>
        <taxon>Insecta</taxon>
        <taxon>Pterygota</taxon>
        <taxon>Neoptera</taxon>
        <taxon>Endopterygota</taxon>
        <taxon>Coleoptera</taxon>
        <taxon>Polyphaga</taxon>
        <taxon>Elateriformia</taxon>
        <taxon>Elateroidea</taxon>
        <taxon>Elateridae</taxon>
        <taxon>Agrypninae</taxon>
        <taxon>Pyrophorini</taxon>
        <taxon>Ignelater</taxon>
    </lineage>
</organism>